<dbReference type="eggNOG" id="KOG4199">
    <property type="taxonomic scope" value="Eukaryota"/>
</dbReference>
<dbReference type="Gramene" id="ABO94700">
    <property type="protein sequence ID" value="ABO94700"/>
    <property type="gene ID" value="OSTLU_119526"/>
</dbReference>
<keyword evidence="2" id="KW-1185">Reference proteome</keyword>
<dbReference type="SMART" id="SM00185">
    <property type="entry name" value="ARM"/>
    <property type="match status" value="3"/>
</dbReference>
<dbReference type="OMA" id="NECKTHE"/>
<dbReference type="Gene3D" id="1.25.10.10">
    <property type="entry name" value="Leucine-rich Repeat Variant"/>
    <property type="match status" value="1"/>
</dbReference>
<evidence type="ECO:0000313" key="1">
    <source>
        <dbReference type="EMBL" id="ABO94700.1"/>
    </source>
</evidence>
<reference evidence="1 2" key="1">
    <citation type="journal article" date="2007" name="Proc. Natl. Acad. Sci. U.S.A.">
        <title>The tiny eukaryote Ostreococcus provides genomic insights into the paradox of plankton speciation.</title>
        <authorList>
            <person name="Palenik B."/>
            <person name="Grimwood J."/>
            <person name="Aerts A."/>
            <person name="Rouze P."/>
            <person name="Salamov A."/>
            <person name="Putnam N."/>
            <person name="Dupont C."/>
            <person name="Jorgensen R."/>
            <person name="Derelle E."/>
            <person name="Rombauts S."/>
            <person name="Zhou K."/>
            <person name="Otillar R."/>
            <person name="Merchant S.S."/>
            <person name="Podell S."/>
            <person name="Gaasterland T."/>
            <person name="Napoli C."/>
            <person name="Gendler K."/>
            <person name="Manuell A."/>
            <person name="Tai V."/>
            <person name="Vallon O."/>
            <person name="Piganeau G."/>
            <person name="Jancek S."/>
            <person name="Heijde M."/>
            <person name="Jabbari K."/>
            <person name="Bowler C."/>
            <person name="Lohr M."/>
            <person name="Robbens S."/>
            <person name="Werner G."/>
            <person name="Dubchak I."/>
            <person name="Pazour G.J."/>
            <person name="Ren Q."/>
            <person name="Paulsen I."/>
            <person name="Delwiche C."/>
            <person name="Schmutz J."/>
            <person name="Rokhsar D."/>
            <person name="Van de Peer Y."/>
            <person name="Moreau H."/>
            <person name="Grigoriev I.V."/>
        </authorList>
    </citation>
    <scope>NUCLEOTIDE SEQUENCE [LARGE SCALE GENOMIC DNA]</scope>
    <source>
        <strain evidence="1 2">CCE9901</strain>
    </source>
</reference>
<dbReference type="HOGENOM" id="CLU_597668_0_0_1"/>
<name>A4RSY9_OSTLU</name>
<dbReference type="SUPFAM" id="SSF48371">
    <property type="entry name" value="ARM repeat"/>
    <property type="match status" value="1"/>
</dbReference>
<accession>A4RSY9</accession>
<proteinExistence type="predicted"/>
<organism evidence="1 2">
    <name type="scientific">Ostreococcus lucimarinus (strain CCE9901)</name>
    <dbReference type="NCBI Taxonomy" id="436017"/>
    <lineage>
        <taxon>Eukaryota</taxon>
        <taxon>Viridiplantae</taxon>
        <taxon>Chlorophyta</taxon>
        <taxon>Mamiellophyceae</taxon>
        <taxon>Mamiellales</taxon>
        <taxon>Bathycoccaceae</taxon>
        <taxon>Ostreococcus</taxon>
    </lineage>
</organism>
<dbReference type="Proteomes" id="UP000001568">
    <property type="component" value="Chromosome 2"/>
</dbReference>
<sequence>MRLSQEAYDEAVTSYVENFGMDATTAQIEAREEFALQGFDISSIATSLSQVNCNTFTAVVQTFLTSICPLAEIEDETWGNSEEDKLTSAIVSFESYLSDQSVFRPNIVDFACTAGQREIIEILLKFCCKTTLAQTLRDRALNCLTAMMIIHENRRLVLKSAAFLTLLECRTLSTSLCSFLASVTKEHGDAKIILMKTERTLTILTEAFGASDVVLMRAICELFSAILIDDDRESSTSNKYRHALILHEHGLLAKVNDAILQQVQSSQLETSVVLFKLFSHLLTSEKICRSVPEDVLSSLLAIISRRRDAVLLNHCCRCVRRLILSDSRKEILLKFDVIKTFVSLMTCEVSSVRENSISILAALALRNVEVSNELRANGGVDQLLELMPQETCGKVLRQCCILIRNIAVRNQDTRDYLVANNVTAQLHDLKALHPRSCIDVGSAALRDLGCDDYGRGWVPRTLVMGTDGSIINSSDLN</sequence>
<dbReference type="InterPro" id="IPR011989">
    <property type="entry name" value="ARM-like"/>
</dbReference>
<dbReference type="OrthoDB" id="449062at2759"/>
<dbReference type="RefSeq" id="XP_001416407.1">
    <property type="nucleotide sequence ID" value="XM_001416370.1"/>
</dbReference>
<protein>
    <submittedName>
        <fullName evidence="1">Armadillo/beta-catenin repeat protein</fullName>
    </submittedName>
</protein>
<dbReference type="AlphaFoldDB" id="A4RSY9"/>
<dbReference type="EMBL" id="CP000582">
    <property type="protein sequence ID" value="ABO94700.1"/>
    <property type="molecule type" value="Genomic_DNA"/>
</dbReference>
<evidence type="ECO:0000313" key="2">
    <source>
        <dbReference type="Proteomes" id="UP000001568"/>
    </source>
</evidence>
<gene>
    <name evidence="1" type="primary">ArbK</name>
    <name evidence="1" type="ORF">OSTLU_119526</name>
</gene>
<dbReference type="InterPro" id="IPR000225">
    <property type="entry name" value="Armadillo"/>
</dbReference>
<dbReference type="InterPro" id="IPR016024">
    <property type="entry name" value="ARM-type_fold"/>
</dbReference>
<dbReference type="KEGG" id="olu:OSTLU_119526"/>
<dbReference type="GeneID" id="5000257"/>